<dbReference type="OrthoDB" id="7431968at2"/>
<dbReference type="Pfam" id="PF09084">
    <property type="entry name" value="NMT1"/>
    <property type="match status" value="1"/>
</dbReference>
<dbReference type="PANTHER" id="PTHR31528:SF3">
    <property type="entry name" value="THIAMINE BIOSYNTHESIS PROTEIN HI_0357-RELATED"/>
    <property type="match status" value="1"/>
</dbReference>
<dbReference type="Gene3D" id="3.40.190.10">
    <property type="entry name" value="Periplasmic binding protein-like II"/>
    <property type="match status" value="2"/>
</dbReference>
<dbReference type="STRING" id="580166.AUP43_07905"/>
<dbReference type="EMBL" id="LPXN01000101">
    <property type="protein sequence ID" value="KZD09017.1"/>
    <property type="molecule type" value="Genomic_DNA"/>
</dbReference>
<dbReference type="GO" id="GO:0009228">
    <property type="term" value="P:thiamine biosynthetic process"/>
    <property type="evidence" value="ECO:0007669"/>
    <property type="project" value="InterPro"/>
</dbReference>
<comment type="caution">
    <text evidence="3">The sequence shown here is derived from an EMBL/GenBank/DDBJ whole genome shotgun (WGS) entry which is preliminary data.</text>
</comment>
<name>A0A154W6A0_9PROT</name>
<dbReference type="RefSeq" id="WP_067555200.1">
    <property type="nucleotide sequence ID" value="NZ_LPXN01000101.1"/>
</dbReference>
<feature type="chain" id="PRO_5007602325" evidence="1">
    <location>
        <begin position="28"/>
        <end position="335"/>
    </location>
</feature>
<dbReference type="SUPFAM" id="SSF53850">
    <property type="entry name" value="Periplasmic binding protein-like II"/>
    <property type="match status" value="1"/>
</dbReference>
<evidence type="ECO:0000313" key="3">
    <source>
        <dbReference type="EMBL" id="KZD09017.1"/>
    </source>
</evidence>
<proteinExistence type="predicted"/>
<feature type="signal peptide" evidence="1">
    <location>
        <begin position="1"/>
        <end position="27"/>
    </location>
</feature>
<keyword evidence="4" id="KW-1185">Reference proteome</keyword>
<dbReference type="PANTHER" id="PTHR31528">
    <property type="entry name" value="4-AMINO-5-HYDROXYMETHYL-2-METHYLPYRIMIDINE PHOSPHATE SYNTHASE THI11-RELATED"/>
    <property type="match status" value="1"/>
</dbReference>
<reference evidence="3 4" key="1">
    <citation type="submission" date="2015-12" db="EMBL/GenBank/DDBJ databases">
        <title>Genome sequence of Oceanibaculum pacificum MCCC 1A02656.</title>
        <authorList>
            <person name="Lu L."/>
            <person name="Lai Q."/>
            <person name="Shao Z."/>
            <person name="Qian P."/>
        </authorList>
    </citation>
    <scope>NUCLEOTIDE SEQUENCE [LARGE SCALE GENOMIC DNA]</scope>
    <source>
        <strain evidence="3 4">MCCC 1A02656</strain>
    </source>
</reference>
<gene>
    <name evidence="3" type="ORF">AUP43_07905</name>
</gene>
<feature type="domain" description="SsuA/THI5-like" evidence="2">
    <location>
        <begin position="42"/>
        <end position="249"/>
    </location>
</feature>
<keyword evidence="1" id="KW-0732">Signal</keyword>
<evidence type="ECO:0000313" key="4">
    <source>
        <dbReference type="Proteomes" id="UP000076400"/>
    </source>
</evidence>
<dbReference type="Proteomes" id="UP000076400">
    <property type="component" value="Unassembled WGS sequence"/>
</dbReference>
<evidence type="ECO:0000256" key="1">
    <source>
        <dbReference type="SAM" id="SignalP"/>
    </source>
</evidence>
<dbReference type="AlphaFoldDB" id="A0A154W6A0"/>
<accession>A0A154W6A0</accession>
<dbReference type="InterPro" id="IPR015168">
    <property type="entry name" value="SsuA/THI5"/>
</dbReference>
<organism evidence="3 4">
    <name type="scientific">Oceanibaculum pacificum</name>
    <dbReference type="NCBI Taxonomy" id="580166"/>
    <lineage>
        <taxon>Bacteria</taxon>
        <taxon>Pseudomonadati</taxon>
        <taxon>Pseudomonadota</taxon>
        <taxon>Alphaproteobacteria</taxon>
        <taxon>Rhodospirillales</taxon>
        <taxon>Oceanibaculaceae</taxon>
        <taxon>Oceanibaculum</taxon>
    </lineage>
</organism>
<protein>
    <submittedName>
        <fullName evidence="3">Nitrate ABC transporter substrate-binding protein</fullName>
    </submittedName>
</protein>
<evidence type="ECO:0000259" key="2">
    <source>
        <dbReference type="Pfam" id="PF09084"/>
    </source>
</evidence>
<sequence length="335" mass="35924">MRRYGRSMLAAGLAILLSGTAFGPAFAKDKINLVLNWTPGADHAPIFLALEEGRYDKAGIELTVESGKGSAMSAQAVGAGASPMGIAEMGTAFVANSKGADLVAVMAIYANSPFVLYWKKSSGINGPKDFAGHTLGNPPADAARVMWPAFAQAVGLADGAVSFVNIAPQAKMPTLVAGRIDIISDFYNGHDLKIRELGDDLGFIRWSEVGINPYGNSIVVNRDYLMKNPQAVRNFVQVTQRAYADCVADHKPCVAALLKRASGLEERAMMDQWGRVKELMADPYTTGTALGGFDKGRMAATYDLIKTYFSIDKPFDPTSAYTNDFLSTDVKMTAQ</sequence>
<dbReference type="InterPro" id="IPR027939">
    <property type="entry name" value="NMT1/THI5"/>
</dbReference>